<feature type="signal peptide" evidence="3">
    <location>
        <begin position="1"/>
        <end position="27"/>
    </location>
</feature>
<organism evidence="5 6">
    <name type="scientific">Vineibacter terrae</name>
    <dbReference type="NCBI Taxonomy" id="2586908"/>
    <lineage>
        <taxon>Bacteria</taxon>
        <taxon>Pseudomonadati</taxon>
        <taxon>Pseudomonadota</taxon>
        <taxon>Alphaproteobacteria</taxon>
        <taxon>Hyphomicrobiales</taxon>
        <taxon>Vineibacter</taxon>
    </lineage>
</organism>
<reference evidence="5 6" key="1">
    <citation type="submission" date="2019-06" db="EMBL/GenBank/DDBJ databases">
        <title>New taxonomy in bacterial strain CC-CFT640, isolated from vineyard.</title>
        <authorList>
            <person name="Lin S.-Y."/>
            <person name="Tsai C.-F."/>
            <person name="Young C.-C."/>
        </authorList>
    </citation>
    <scope>NUCLEOTIDE SEQUENCE [LARGE SCALE GENOMIC DNA]</scope>
    <source>
        <strain evidence="5 6">CC-CFT640</strain>
    </source>
</reference>
<dbReference type="RefSeq" id="WP_147845141.1">
    <property type="nucleotide sequence ID" value="NZ_VDUZ01000001.1"/>
</dbReference>
<dbReference type="Pfam" id="PF13458">
    <property type="entry name" value="Peripla_BP_6"/>
    <property type="match status" value="1"/>
</dbReference>
<dbReference type="EMBL" id="VDUZ01000001">
    <property type="protein sequence ID" value="TXL82435.1"/>
    <property type="molecule type" value="Genomic_DNA"/>
</dbReference>
<evidence type="ECO:0000256" key="1">
    <source>
        <dbReference type="ARBA" id="ARBA00010062"/>
    </source>
</evidence>
<feature type="chain" id="PRO_5022961477" description="Leucine-binding protein domain-containing protein" evidence="3">
    <location>
        <begin position="28"/>
        <end position="421"/>
    </location>
</feature>
<dbReference type="InterPro" id="IPR028082">
    <property type="entry name" value="Peripla_BP_I"/>
</dbReference>
<evidence type="ECO:0000313" key="5">
    <source>
        <dbReference type="EMBL" id="TXL82435.1"/>
    </source>
</evidence>
<dbReference type="AlphaFoldDB" id="A0A5C8PWK9"/>
<comment type="caution">
    <text evidence="5">The sequence shown here is derived from an EMBL/GenBank/DDBJ whole genome shotgun (WGS) entry which is preliminary data.</text>
</comment>
<sequence length="421" mass="44993">MSISVSRFLSYALVAAATGVASTAAWAQKEIVVGVQCDRVGPTQTVSTIMCPGFHDYMALVNSRGGIEGYKIRVVEIDNEYKVPPGVEGYERQKKEGAVSVALYGTPIVAALTQRLAEDKIPGTSPGFGTAVGADGKRYPYSFPIAASYWSQGAMGVKFAKDRLGGSLKGKKIAYLFYDNPAGKEPLPILEDLAKSEGFELKTFAVPAPGVEMGAQVLDIAQRFRADFVIAHLFGRAPSVSIKELKRVGYPLSKVISFVWGSAEADVEAAGGYGVAEGYYTMQFAGVGSDYAVNKDIIEMYKAQGKQPPKEMASTVYYNRGVVWAAMHVVAMRNAIKAKGGAQPTGEDVKKGFESVTAKDLEPLGGVAPPLALTPEDHEGGGWVQVFQVKGGKLVKATEWTQAYRDVLKKHLEADAKKAGG</sequence>
<evidence type="ECO:0000256" key="3">
    <source>
        <dbReference type="SAM" id="SignalP"/>
    </source>
</evidence>
<keyword evidence="6" id="KW-1185">Reference proteome</keyword>
<dbReference type="Proteomes" id="UP000321638">
    <property type="component" value="Unassembled WGS sequence"/>
</dbReference>
<name>A0A5C8PWK9_9HYPH</name>
<gene>
    <name evidence="5" type="ORF">FHP25_01700</name>
</gene>
<evidence type="ECO:0000256" key="2">
    <source>
        <dbReference type="ARBA" id="ARBA00022729"/>
    </source>
</evidence>
<dbReference type="OrthoDB" id="8184122at2"/>
<comment type="similarity">
    <text evidence="1">Belongs to the leucine-binding protein family.</text>
</comment>
<feature type="domain" description="Leucine-binding protein" evidence="4">
    <location>
        <begin position="30"/>
        <end position="393"/>
    </location>
</feature>
<dbReference type="CDD" id="cd06334">
    <property type="entry name" value="PBP1_ABC_ligand_binding-like"/>
    <property type="match status" value="1"/>
</dbReference>
<evidence type="ECO:0000313" key="6">
    <source>
        <dbReference type="Proteomes" id="UP000321638"/>
    </source>
</evidence>
<evidence type="ECO:0000259" key="4">
    <source>
        <dbReference type="Pfam" id="PF13458"/>
    </source>
</evidence>
<protein>
    <recommendedName>
        <fullName evidence="4">Leucine-binding protein domain-containing protein</fullName>
    </recommendedName>
</protein>
<keyword evidence="2 3" id="KW-0732">Signal</keyword>
<dbReference type="PANTHER" id="PTHR47235:SF1">
    <property type="entry name" value="BLR6548 PROTEIN"/>
    <property type="match status" value="1"/>
</dbReference>
<dbReference type="InterPro" id="IPR028081">
    <property type="entry name" value="Leu-bd"/>
</dbReference>
<accession>A0A5C8PWK9</accession>
<dbReference type="PANTHER" id="PTHR47235">
    <property type="entry name" value="BLR6548 PROTEIN"/>
    <property type="match status" value="1"/>
</dbReference>
<dbReference type="SUPFAM" id="SSF53822">
    <property type="entry name" value="Periplasmic binding protein-like I"/>
    <property type="match status" value="1"/>
</dbReference>
<proteinExistence type="inferred from homology"/>
<dbReference type="Gene3D" id="3.40.50.2300">
    <property type="match status" value="2"/>
</dbReference>